<name>A0A0C3H2R0_OIDMZ</name>
<dbReference type="Proteomes" id="UP000054321">
    <property type="component" value="Unassembled WGS sequence"/>
</dbReference>
<gene>
    <name evidence="2" type="ORF">OIDMADRAFT_167688</name>
</gene>
<evidence type="ECO:0000313" key="3">
    <source>
        <dbReference type="Proteomes" id="UP000054321"/>
    </source>
</evidence>
<feature type="compositionally biased region" description="Low complexity" evidence="1">
    <location>
        <begin position="209"/>
        <end position="219"/>
    </location>
</feature>
<proteinExistence type="predicted"/>
<dbReference type="OrthoDB" id="5578001at2759"/>
<dbReference type="AlphaFoldDB" id="A0A0C3H2R0"/>
<keyword evidence="3" id="KW-1185">Reference proteome</keyword>
<organism evidence="2 3">
    <name type="scientific">Oidiodendron maius (strain Zn)</name>
    <dbReference type="NCBI Taxonomy" id="913774"/>
    <lineage>
        <taxon>Eukaryota</taxon>
        <taxon>Fungi</taxon>
        <taxon>Dikarya</taxon>
        <taxon>Ascomycota</taxon>
        <taxon>Pezizomycotina</taxon>
        <taxon>Leotiomycetes</taxon>
        <taxon>Leotiomycetes incertae sedis</taxon>
        <taxon>Myxotrichaceae</taxon>
        <taxon>Oidiodendron</taxon>
    </lineage>
</organism>
<protein>
    <submittedName>
        <fullName evidence="2">Uncharacterized protein</fullName>
    </submittedName>
</protein>
<sequence length="388" mass="42243">MQTTTQPPSLEQLLVPLLATLPSAAVSPQPPAVLLPLLSPILRQRVQLLSSADGDPWLPLLCYDAAKVPGLVKVAKDESLEPHPVSGEVEVDWEAQVETKYRRLDEETLQALVTLQDLGLSVKLVWCVNDEAGGGDGWKIGEVGVTDKTNTPWGEPSILTAESAFRTLTAEEPITHLNANSISLHTPAEDEDEDDDYWAQYDKTPGHTPAPKASPAPAARLDSADEDSYYAQYATVQPAMDNHDPDEAKQNGDVETSLGRDEITRELQSSLSPQNPDFGEPQAPWSEDPHYINGIHNGNGNGEANGLAHPRPSSSQSSSGSDTVARLEKRAAQNSARDQSEIGIKQHISSSMKSLYRLAKVGGIDRDEFERLIRTELECLALMDEDDM</sequence>
<reference evidence="3" key="2">
    <citation type="submission" date="2015-01" db="EMBL/GenBank/DDBJ databases">
        <title>Evolutionary Origins and Diversification of the Mycorrhizal Mutualists.</title>
        <authorList>
            <consortium name="DOE Joint Genome Institute"/>
            <consortium name="Mycorrhizal Genomics Consortium"/>
            <person name="Kohler A."/>
            <person name="Kuo A."/>
            <person name="Nagy L.G."/>
            <person name="Floudas D."/>
            <person name="Copeland A."/>
            <person name="Barry K.W."/>
            <person name="Cichocki N."/>
            <person name="Veneault-Fourrey C."/>
            <person name="LaButti K."/>
            <person name="Lindquist E.A."/>
            <person name="Lipzen A."/>
            <person name="Lundell T."/>
            <person name="Morin E."/>
            <person name="Murat C."/>
            <person name="Riley R."/>
            <person name="Ohm R."/>
            <person name="Sun H."/>
            <person name="Tunlid A."/>
            <person name="Henrissat B."/>
            <person name="Grigoriev I.V."/>
            <person name="Hibbett D.S."/>
            <person name="Martin F."/>
        </authorList>
    </citation>
    <scope>NUCLEOTIDE SEQUENCE [LARGE SCALE GENOMIC DNA]</scope>
    <source>
        <strain evidence="3">Zn</strain>
    </source>
</reference>
<evidence type="ECO:0000256" key="1">
    <source>
        <dbReference type="SAM" id="MobiDB-lite"/>
    </source>
</evidence>
<reference evidence="2 3" key="1">
    <citation type="submission" date="2014-04" db="EMBL/GenBank/DDBJ databases">
        <authorList>
            <consortium name="DOE Joint Genome Institute"/>
            <person name="Kuo A."/>
            <person name="Martino E."/>
            <person name="Perotto S."/>
            <person name="Kohler A."/>
            <person name="Nagy L.G."/>
            <person name="Floudas D."/>
            <person name="Copeland A."/>
            <person name="Barry K.W."/>
            <person name="Cichocki N."/>
            <person name="Veneault-Fourrey C."/>
            <person name="LaButti K."/>
            <person name="Lindquist E.A."/>
            <person name="Lipzen A."/>
            <person name="Lundell T."/>
            <person name="Morin E."/>
            <person name="Murat C."/>
            <person name="Sun H."/>
            <person name="Tunlid A."/>
            <person name="Henrissat B."/>
            <person name="Grigoriev I.V."/>
            <person name="Hibbett D.S."/>
            <person name="Martin F."/>
            <person name="Nordberg H.P."/>
            <person name="Cantor M.N."/>
            <person name="Hua S.X."/>
        </authorList>
    </citation>
    <scope>NUCLEOTIDE SEQUENCE [LARGE SCALE GENOMIC DNA]</scope>
    <source>
        <strain evidence="2 3">Zn</strain>
    </source>
</reference>
<evidence type="ECO:0000313" key="2">
    <source>
        <dbReference type="EMBL" id="KIM97664.1"/>
    </source>
</evidence>
<feature type="region of interest" description="Disordered" evidence="1">
    <location>
        <begin position="198"/>
        <end position="224"/>
    </location>
</feature>
<dbReference type="STRING" id="913774.A0A0C3H2R0"/>
<accession>A0A0C3H2R0</accession>
<dbReference type="InParanoid" id="A0A0C3H2R0"/>
<feature type="region of interest" description="Disordered" evidence="1">
    <location>
        <begin position="268"/>
        <end position="342"/>
    </location>
</feature>
<dbReference type="EMBL" id="KN832881">
    <property type="protein sequence ID" value="KIM97664.1"/>
    <property type="molecule type" value="Genomic_DNA"/>
</dbReference>
<dbReference type="HOGENOM" id="CLU_038616_0_0_1"/>